<dbReference type="InterPro" id="IPR011333">
    <property type="entry name" value="SKP1/BTB/POZ_sf"/>
</dbReference>
<dbReference type="PROSITE" id="PS50097">
    <property type="entry name" value="BTB"/>
    <property type="match status" value="1"/>
</dbReference>
<accession>A0ABR4JY97</accession>
<evidence type="ECO:0000313" key="3">
    <source>
        <dbReference type="Proteomes" id="UP001610446"/>
    </source>
</evidence>
<sequence>MDAKSNMYDLISSSLGNPEYLRGLIPEAEASDDRINLVKHMLRSAALGGYMESYRLARDEYAAALSDETDRKWATVLMRDLIETKERDDIAKDFIKYHMVPLGPRRRRTFSEALDAAVGVEHIAFVRWIMSVTFNEAKTMGKGIQRACQVGNRQIMLLLIQRIRNWLRPNWGKSIGDEPGALQLRDQVIALGVMLDTALRDPEIANNQGQTHQPLMVLLLLPVYARCAAWWGLHVDTRQHEATMQALRFIFDTRHFADEVPASDKFGTYSLDDCYIVMNILAPKMSYLLAEALSTYLRSEKLAPFDVRITVEGETFAAHLFMVRAWSPYLKRLFDDRWSGQTHVTLDGEVSKDLFKEVLDFMYTGKYTIKSQTKDHLRTVGNVAKKWEMLRLWDHISSALWKMENPT</sequence>
<protein>
    <recommendedName>
        <fullName evidence="1">BTB domain-containing protein</fullName>
    </recommendedName>
</protein>
<dbReference type="InterPro" id="IPR000210">
    <property type="entry name" value="BTB/POZ_dom"/>
</dbReference>
<dbReference type="EMBL" id="JBFXLU010000075">
    <property type="protein sequence ID" value="KAL2845035.1"/>
    <property type="molecule type" value="Genomic_DNA"/>
</dbReference>
<keyword evidence="3" id="KW-1185">Reference proteome</keyword>
<dbReference type="Gene3D" id="3.30.710.10">
    <property type="entry name" value="Potassium Channel Kv1.1, Chain A"/>
    <property type="match status" value="1"/>
</dbReference>
<dbReference type="CDD" id="cd18186">
    <property type="entry name" value="BTB_POZ_ZBTB_KLHL-like"/>
    <property type="match status" value="1"/>
</dbReference>
<evidence type="ECO:0000259" key="1">
    <source>
        <dbReference type="PROSITE" id="PS50097"/>
    </source>
</evidence>
<reference evidence="2 3" key="1">
    <citation type="submission" date="2024-07" db="EMBL/GenBank/DDBJ databases">
        <title>Section-level genome sequencing and comparative genomics of Aspergillus sections Usti and Cavernicolus.</title>
        <authorList>
            <consortium name="Lawrence Berkeley National Laboratory"/>
            <person name="Nybo J.L."/>
            <person name="Vesth T.C."/>
            <person name="Theobald S."/>
            <person name="Frisvad J.C."/>
            <person name="Larsen T.O."/>
            <person name="Kjaerboelling I."/>
            <person name="Rothschild-Mancinelli K."/>
            <person name="Lyhne E.K."/>
            <person name="Kogle M.E."/>
            <person name="Barry K."/>
            <person name="Clum A."/>
            <person name="Na H."/>
            <person name="Ledsgaard L."/>
            <person name="Lin J."/>
            <person name="Lipzen A."/>
            <person name="Kuo A."/>
            <person name="Riley R."/>
            <person name="Mondo S."/>
            <person name="Labutti K."/>
            <person name="Haridas S."/>
            <person name="Pangalinan J."/>
            <person name="Salamov A.A."/>
            <person name="Simmons B.A."/>
            <person name="Magnuson J.K."/>
            <person name="Chen J."/>
            <person name="Drula E."/>
            <person name="Henrissat B."/>
            <person name="Wiebenga A."/>
            <person name="Lubbers R.J."/>
            <person name="Gomes A.C."/>
            <person name="Makela M.R."/>
            <person name="Stajich J."/>
            <person name="Grigoriev I.V."/>
            <person name="Mortensen U.H."/>
            <person name="De Vries R.P."/>
            <person name="Baker S.E."/>
            <person name="Andersen M.R."/>
        </authorList>
    </citation>
    <scope>NUCLEOTIDE SEQUENCE [LARGE SCALE GENOMIC DNA]</scope>
    <source>
        <strain evidence="2 3">CBS 123904</strain>
    </source>
</reference>
<feature type="domain" description="BTB" evidence="1">
    <location>
        <begin position="305"/>
        <end position="371"/>
    </location>
</feature>
<gene>
    <name evidence="2" type="ORF">BJY01DRAFT_247855</name>
</gene>
<dbReference type="SUPFAM" id="SSF54695">
    <property type="entry name" value="POZ domain"/>
    <property type="match status" value="1"/>
</dbReference>
<organism evidence="2 3">
    <name type="scientific">Aspergillus pseudoustus</name>
    <dbReference type="NCBI Taxonomy" id="1810923"/>
    <lineage>
        <taxon>Eukaryota</taxon>
        <taxon>Fungi</taxon>
        <taxon>Dikarya</taxon>
        <taxon>Ascomycota</taxon>
        <taxon>Pezizomycotina</taxon>
        <taxon>Eurotiomycetes</taxon>
        <taxon>Eurotiomycetidae</taxon>
        <taxon>Eurotiales</taxon>
        <taxon>Aspergillaceae</taxon>
        <taxon>Aspergillus</taxon>
        <taxon>Aspergillus subgen. Nidulantes</taxon>
    </lineage>
</organism>
<comment type="caution">
    <text evidence="2">The sequence shown here is derived from an EMBL/GenBank/DDBJ whole genome shotgun (WGS) entry which is preliminary data.</text>
</comment>
<dbReference type="Pfam" id="PF00651">
    <property type="entry name" value="BTB"/>
    <property type="match status" value="1"/>
</dbReference>
<name>A0ABR4JY97_9EURO</name>
<dbReference type="Proteomes" id="UP001610446">
    <property type="component" value="Unassembled WGS sequence"/>
</dbReference>
<dbReference type="SMART" id="SM00225">
    <property type="entry name" value="BTB"/>
    <property type="match status" value="1"/>
</dbReference>
<proteinExistence type="predicted"/>
<evidence type="ECO:0000313" key="2">
    <source>
        <dbReference type="EMBL" id="KAL2845035.1"/>
    </source>
</evidence>